<dbReference type="GO" id="GO:0005829">
    <property type="term" value="C:cytosol"/>
    <property type="evidence" value="ECO:0007669"/>
    <property type="project" value="TreeGrafter"/>
</dbReference>
<dbReference type="SUPFAM" id="SSF48371">
    <property type="entry name" value="ARM repeat"/>
    <property type="match status" value="1"/>
</dbReference>
<dbReference type="PROSITE" id="PS50077">
    <property type="entry name" value="HEAT_REPEAT"/>
    <property type="match status" value="3"/>
</dbReference>
<reference evidence="4" key="1">
    <citation type="submission" date="2025-08" db="UniProtKB">
        <authorList>
            <consortium name="RefSeq"/>
        </authorList>
    </citation>
    <scope>IDENTIFICATION</scope>
</reference>
<dbReference type="InterPro" id="IPR011989">
    <property type="entry name" value="ARM-like"/>
</dbReference>
<feature type="region of interest" description="Disordered" evidence="2">
    <location>
        <begin position="861"/>
        <end position="935"/>
    </location>
</feature>
<sequence length="935" mass="105849">MLPGRMALSPAGVLCGPLEELQELAFIERPIRRSLKTAEEIDQLTVDEDLNDIERAVYLLSVGQEVQRVSVISNLSSLVRQNPAETFRRVVPKVREVLNGAGAEIQLAAAASFLTILQDDIILIHTHTYSILKIVLLHLNHRDTVVSNAWLETLLLAINALPKETIKQEVLNPLLHQSQLSHAPQARLASCRILGKVACKFDSYIVKKELLPLARSLCQDPEFEVRACMCRQLESIARATGVDDTRTELLPDLVELAGDEDSSVRLAAFDTIINLMEMMDSDDQLHVVIPLVMAVCEASLQEDEAIMASLSFRFGKLCNELAGSLLDEQKSHLLQTFKEMCTTGLQTDGNQTDSNNESTLIRCNCCYNLPAMVVFADTAHFLSELYPSFSSLCSDPEVCVRRSAAASFHQVVKLLGSKVQLVHKELLCLLQDDALEVLDALMTHVEETLETVLSRGENQTLDNKFPDLMAGLLLAEQKIGRSLRWRLHEKLLQRYSCLARLLPGELLHQSFSPRIFIILTTNKVLPVQKAAARTFCTFLRYNRKQEQRQEMMGRLIQDLAQGRSYWHRLRFLDVCETATEIFSRKYFNKHFLIPALELVHDPVANVRYKLCQLLPRLRSSLRLPADKQLLQKLDFCVQKLLCKEKDKDVVAMIRKTVLELDKLDLSEPFHKRQERDLLDQKKEKEETLLLEMEQLERQQNEGKLNSDKHPERKRRDSKTSLSATKSMSVSSSAGASSSYGKEMRKAKLSRSRSLTSQPTTSKPVTSDRSLKVKELSSGSASGKASMLTSKDDSLRTAHFSMGAQSASSMPVLIRSNTTSLLDRASTLDQRDHRTSNLEQRDHRPNTLDYRTVNMDHRNNIVDHRTSTLDQRDHRTSTLDQRDHRTSTLEQRDHRTSTLDQRSKTMDRGCGMKEGQSRKLSINRKSNSFSVQSGRD</sequence>
<feature type="compositionally biased region" description="Polar residues" evidence="2">
    <location>
        <begin position="776"/>
        <end position="788"/>
    </location>
</feature>
<feature type="compositionally biased region" description="Polar residues" evidence="2">
    <location>
        <begin position="751"/>
        <end position="767"/>
    </location>
</feature>
<proteinExistence type="predicted"/>
<evidence type="ECO:0000313" key="3">
    <source>
        <dbReference type="Proteomes" id="UP000695023"/>
    </source>
</evidence>
<dbReference type="InterPro" id="IPR016024">
    <property type="entry name" value="ARM-type_fold"/>
</dbReference>
<dbReference type="PANTHER" id="PTHR21467:SF0">
    <property type="entry name" value="SERINE_THREONINE-PROTEIN PHOSPHATASE 4 REGULATORY SUBUNIT 4"/>
    <property type="match status" value="1"/>
</dbReference>
<gene>
    <name evidence="4" type="primary">ppp4r4</name>
</gene>
<protein>
    <submittedName>
        <fullName evidence="4">Serine/threonine-protein phosphatase 4 regulatory subunit 4 isoform X3</fullName>
    </submittedName>
</protein>
<feature type="compositionally biased region" description="Low complexity" evidence="2">
    <location>
        <begin position="720"/>
        <end position="738"/>
    </location>
</feature>
<feature type="repeat" description="HEAT" evidence="1">
    <location>
        <begin position="385"/>
        <end position="419"/>
    </location>
</feature>
<dbReference type="GO" id="GO:0019888">
    <property type="term" value="F:protein phosphatase regulator activity"/>
    <property type="evidence" value="ECO:0007669"/>
    <property type="project" value="TreeGrafter"/>
</dbReference>
<feature type="region of interest" description="Disordered" evidence="2">
    <location>
        <begin position="695"/>
        <end position="789"/>
    </location>
</feature>
<feature type="compositionally biased region" description="Polar residues" evidence="2">
    <location>
        <begin position="917"/>
        <end position="935"/>
    </location>
</feature>
<accession>A0A9Y3W084</accession>
<dbReference type="GO" id="GO:0008287">
    <property type="term" value="C:protein serine/threonine phosphatase complex"/>
    <property type="evidence" value="ECO:0007669"/>
    <property type="project" value="TreeGrafter"/>
</dbReference>
<dbReference type="InterPro" id="IPR039918">
    <property type="entry name" value="PPP4R4"/>
</dbReference>
<feature type="repeat" description="HEAT" evidence="1">
    <location>
        <begin position="210"/>
        <end position="248"/>
    </location>
</feature>
<dbReference type="GeneID" id="102197738"/>
<evidence type="ECO:0000256" key="1">
    <source>
        <dbReference type="PROSITE-ProRule" id="PRU00103"/>
    </source>
</evidence>
<dbReference type="InterPro" id="IPR021133">
    <property type="entry name" value="HEAT_type_2"/>
</dbReference>
<evidence type="ECO:0000256" key="2">
    <source>
        <dbReference type="SAM" id="MobiDB-lite"/>
    </source>
</evidence>
<evidence type="ECO:0000313" key="4">
    <source>
        <dbReference type="RefSeq" id="XP_005753380.1"/>
    </source>
</evidence>
<feature type="compositionally biased region" description="Basic and acidic residues" evidence="2">
    <location>
        <begin position="828"/>
        <end position="845"/>
    </location>
</feature>
<dbReference type="Gene3D" id="1.25.10.10">
    <property type="entry name" value="Leucine-rich Repeat Variant"/>
    <property type="match status" value="1"/>
</dbReference>
<dbReference type="Proteomes" id="UP000695023">
    <property type="component" value="Unplaced"/>
</dbReference>
<name>A0A9Y3W084_9CICH</name>
<dbReference type="CTD" id="57718"/>
<feature type="region of interest" description="Disordered" evidence="2">
    <location>
        <begin position="824"/>
        <end position="846"/>
    </location>
</feature>
<dbReference type="RefSeq" id="XP_005753380.1">
    <property type="nucleotide sequence ID" value="XM_005753323.1"/>
</dbReference>
<feature type="compositionally biased region" description="Basic and acidic residues" evidence="2">
    <location>
        <begin position="861"/>
        <end position="916"/>
    </location>
</feature>
<feature type="repeat" description="HEAT" evidence="1">
    <location>
        <begin position="249"/>
        <end position="283"/>
    </location>
</feature>
<dbReference type="AlphaFoldDB" id="A0A9Y3W084"/>
<dbReference type="PANTHER" id="PTHR21467">
    <property type="entry name" value="PROTEIN PHOSPHATASE 4 REGULATORY SUBUNIT 4 PPP4R4"/>
    <property type="match status" value="1"/>
</dbReference>
<feature type="compositionally biased region" description="Basic and acidic residues" evidence="2">
    <location>
        <begin position="695"/>
        <end position="718"/>
    </location>
</feature>
<organism evidence="3 4">
    <name type="scientific">Pundamilia nyererei</name>
    <dbReference type="NCBI Taxonomy" id="303518"/>
    <lineage>
        <taxon>Eukaryota</taxon>
        <taxon>Metazoa</taxon>
        <taxon>Chordata</taxon>
        <taxon>Craniata</taxon>
        <taxon>Vertebrata</taxon>
        <taxon>Euteleostomi</taxon>
        <taxon>Actinopterygii</taxon>
        <taxon>Neopterygii</taxon>
        <taxon>Teleostei</taxon>
        <taxon>Neoteleostei</taxon>
        <taxon>Acanthomorphata</taxon>
        <taxon>Ovalentaria</taxon>
        <taxon>Cichlomorphae</taxon>
        <taxon>Cichliformes</taxon>
        <taxon>Cichlidae</taxon>
        <taxon>African cichlids</taxon>
        <taxon>Pseudocrenilabrinae</taxon>
        <taxon>Haplochromini</taxon>
        <taxon>Pundamilia</taxon>
    </lineage>
</organism>
<keyword evidence="3" id="KW-1185">Reference proteome</keyword>